<dbReference type="EMBL" id="PZHR01000373">
    <property type="protein sequence ID" value="PTK52367.1"/>
    <property type="molecule type" value="Genomic_DNA"/>
</dbReference>
<sequence length="113" mass="12609">MKPKMNQSLILEVAKLNENGKPMLDKYSRPIVSRSSHVCRTREHGEALTTPQLRVQDGKDEIDVLPDTPVTEGAKVEYTTIGGRRKHGTILSIVETTNLTASKVYFRTCVVDV</sequence>
<proteinExistence type="predicted"/>
<dbReference type="OrthoDB" id="2411298at2"/>
<dbReference type="Proteomes" id="UP000240400">
    <property type="component" value="Unassembled WGS sequence"/>
</dbReference>
<protein>
    <submittedName>
        <fullName evidence="1">Uncharacterized protein</fullName>
    </submittedName>
</protein>
<dbReference type="RefSeq" id="WP_107644668.1">
    <property type="nucleotide sequence ID" value="NZ_PZHR01000373.1"/>
</dbReference>
<dbReference type="AlphaFoldDB" id="A0A2T4S6J4"/>
<accession>A0A2T4S6J4</accession>
<gene>
    <name evidence="1" type="ORF">BUZ61_14810</name>
</gene>
<reference evidence="1 2" key="1">
    <citation type="journal article" date="2016" name="Front. Microbiol.">
        <title>Comprehensive Phylogenetic Analysis of Bovine Non-aureus Staphylococci Species Based on Whole-Genome Sequencing.</title>
        <authorList>
            <person name="Naushad S."/>
            <person name="Barkema H.W."/>
            <person name="Luby C."/>
            <person name="Condas L.A."/>
            <person name="Nobrega D.B."/>
            <person name="Carson D.A."/>
            <person name="De Buck J."/>
        </authorList>
    </citation>
    <scope>NUCLEOTIDE SEQUENCE [LARGE SCALE GENOMIC DNA]</scope>
    <source>
        <strain evidence="1 2">SNUC 4337</strain>
    </source>
</reference>
<evidence type="ECO:0000313" key="1">
    <source>
        <dbReference type="EMBL" id="PTK52367.1"/>
    </source>
</evidence>
<organism evidence="1 2">
    <name type="scientific">Staphylococcus nepalensis</name>
    <dbReference type="NCBI Taxonomy" id="214473"/>
    <lineage>
        <taxon>Bacteria</taxon>
        <taxon>Bacillati</taxon>
        <taxon>Bacillota</taxon>
        <taxon>Bacilli</taxon>
        <taxon>Bacillales</taxon>
        <taxon>Staphylococcaceae</taxon>
        <taxon>Staphylococcus</taxon>
    </lineage>
</organism>
<comment type="caution">
    <text evidence="1">The sequence shown here is derived from an EMBL/GenBank/DDBJ whole genome shotgun (WGS) entry which is preliminary data.</text>
</comment>
<name>A0A2T4S6J4_9STAP</name>
<evidence type="ECO:0000313" key="2">
    <source>
        <dbReference type="Proteomes" id="UP000240400"/>
    </source>
</evidence>